<protein>
    <submittedName>
        <fullName evidence="8">NusA-like transcription termination signal-binding factor</fullName>
    </submittedName>
</protein>
<dbReference type="PROSITE" id="PS50084">
    <property type="entry name" value="KH_TYPE_1"/>
    <property type="match status" value="1"/>
</dbReference>
<dbReference type="InterPro" id="IPR009019">
    <property type="entry name" value="KH_sf_prok-type"/>
</dbReference>
<dbReference type="Gene3D" id="3.30.300.20">
    <property type="match status" value="2"/>
</dbReference>
<gene>
    <name evidence="8" type="ORF">HY544_03535</name>
</gene>
<evidence type="ECO:0000256" key="1">
    <source>
        <dbReference type="ARBA" id="ARBA00022472"/>
    </source>
</evidence>
<dbReference type="AlphaFoldDB" id="A0A8T3YP73"/>
<evidence type="ECO:0000256" key="3">
    <source>
        <dbReference type="ARBA" id="ARBA00022884"/>
    </source>
</evidence>
<feature type="domain" description="K Homology" evidence="7">
    <location>
        <begin position="24"/>
        <end position="91"/>
    </location>
</feature>
<evidence type="ECO:0000256" key="5">
    <source>
        <dbReference type="ARBA" id="ARBA00023163"/>
    </source>
</evidence>
<accession>A0A8T3YP73</accession>
<evidence type="ECO:0000259" key="7">
    <source>
        <dbReference type="SMART" id="SM00322"/>
    </source>
</evidence>
<dbReference type="SMART" id="SM00322">
    <property type="entry name" value="KH"/>
    <property type="match status" value="1"/>
</dbReference>
<evidence type="ECO:0000313" key="8">
    <source>
        <dbReference type="EMBL" id="MBI4210551.1"/>
    </source>
</evidence>
<reference evidence="8" key="1">
    <citation type="submission" date="2020-07" db="EMBL/GenBank/DDBJ databases">
        <title>Huge and variable diversity of episymbiotic CPR bacteria and DPANN archaea in groundwater ecosystems.</title>
        <authorList>
            <person name="He C.Y."/>
            <person name="Keren R."/>
            <person name="Whittaker M."/>
            <person name="Farag I.F."/>
            <person name="Doudna J."/>
            <person name="Cate J.H.D."/>
            <person name="Banfield J.F."/>
        </authorList>
    </citation>
    <scope>NUCLEOTIDE SEQUENCE</scope>
    <source>
        <strain evidence="8">NC_groundwater_1296_Ag_S-0.2um_52_80</strain>
    </source>
</reference>
<dbReference type="InterPro" id="IPR010212">
    <property type="entry name" value="NusA_arc"/>
</dbReference>
<dbReference type="Pfam" id="PF07650">
    <property type="entry name" value="KH_2"/>
    <property type="match status" value="1"/>
</dbReference>
<name>A0A8T3YP73_9ARCH</name>
<dbReference type="GO" id="GO:0003723">
    <property type="term" value="F:RNA binding"/>
    <property type="evidence" value="ECO:0007669"/>
    <property type="project" value="UniProtKB-UniRule"/>
</dbReference>
<dbReference type="SUPFAM" id="SSF54814">
    <property type="entry name" value="Prokaryotic type KH domain (KH-domain type II)"/>
    <property type="match status" value="1"/>
</dbReference>
<keyword evidence="4" id="KW-0805">Transcription regulation</keyword>
<sequence length="133" mass="15375">MAQIQLMNALDSVARVNAKDCFVEGNSVVFVVPEKDMRQAIGKNGSTVERMEKLLGRKVELFEFSQEPEKFFGKAFFKAKVEKAEIRQLKDRKIAVVNVDAENKKLILRNMMRLKKVKEIAKRNYGIDEVRIR</sequence>
<dbReference type="InterPro" id="IPR004087">
    <property type="entry name" value="KH_dom"/>
</dbReference>
<proteinExistence type="predicted"/>
<dbReference type="InterPro" id="IPR004044">
    <property type="entry name" value="KH_dom_type_2"/>
</dbReference>
<evidence type="ECO:0000313" key="9">
    <source>
        <dbReference type="Proteomes" id="UP000732298"/>
    </source>
</evidence>
<dbReference type="EMBL" id="JACQPB010000035">
    <property type="protein sequence ID" value="MBI4210551.1"/>
    <property type="molecule type" value="Genomic_DNA"/>
</dbReference>
<organism evidence="8 9">
    <name type="scientific">Candidatus Iainarchaeum sp</name>
    <dbReference type="NCBI Taxonomy" id="3101447"/>
    <lineage>
        <taxon>Archaea</taxon>
        <taxon>Candidatus Iainarchaeota</taxon>
        <taxon>Candidatus Iainarchaeia</taxon>
        <taxon>Candidatus Iainarchaeales</taxon>
        <taxon>Candidatus Iainarchaeaceae</taxon>
        <taxon>Candidatus Iainarchaeum</taxon>
    </lineage>
</organism>
<comment type="caution">
    <text evidence="8">The sequence shown here is derived from an EMBL/GenBank/DDBJ whole genome shotgun (WGS) entry which is preliminary data.</text>
</comment>
<dbReference type="NCBIfam" id="TIGR01952">
    <property type="entry name" value="nusA_arch"/>
    <property type="match status" value="1"/>
</dbReference>
<dbReference type="InterPro" id="IPR015946">
    <property type="entry name" value="KH_dom-like_a/b"/>
</dbReference>
<keyword evidence="3 6" id="KW-0694">RNA-binding</keyword>
<evidence type="ECO:0000256" key="4">
    <source>
        <dbReference type="ARBA" id="ARBA00023015"/>
    </source>
</evidence>
<dbReference type="GO" id="GO:0006353">
    <property type="term" value="P:DNA-templated transcription termination"/>
    <property type="evidence" value="ECO:0007669"/>
    <property type="project" value="UniProtKB-KW"/>
</dbReference>
<evidence type="ECO:0000256" key="2">
    <source>
        <dbReference type="ARBA" id="ARBA00022490"/>
    </source>
</evidence>
<keyword evidence="1" id="KW-0806">Transcription termination</keyword>
<evidence type="ECO:0000256" key="6">
    <source>
        <dbReference type="PROSITE-ProRule" id="PRU00117"/>
    </source>
</evidence>
<dbReference type="Proteomes" id="UP000732298">
    <property type="component" value="Unassembled WGS sequence"/>
</dbReference>
<keyword evidence="2" id="KW-0963">Cytoplasm</keyword>
<keyword evidence="5" id="KW-0804">Transcription</keyword>